<dbReference type="AlphaFoldDB" id="A0A1J4MDQ8"/>
<evidence type="ECO:0000256" key="3">
    <source>
        <dbReference type="ARBA" id="ARBA00022884"/>
    </source>
</evidence>
<feature type="domain" description="RRM" evidence="6">
    <location>
        <begin position="602"/>
        <end position="686"/>
    </location>
</feature>
<dbReference type="GeneID" id="92366037"/>
<dbReference type="GO" id="GO:0005634">
    <property type="term" value="C:nucleus"/>
    <property type="evidence" value="ECO:0007669"/>
    <property type="project" value="UniProtKB-SubCell"/>
</dbReference>
<keyword evidence="2" id="KW-0677">Repeat</keyword>
<dbReference type="Gene3D" id="3.30.70.330">
    <property type="match status" value="5"/>
</dbReference>
<keyword evidence="8" id="KW-1185">Reference proteome</keyword>
<dbReference type="InterPro" id="IPR035979">
    <property type="entry name" value="RBD_domain_sf"/>
</dbReference>
<dbReference type="SMART" id="SM00360">
    <property type="entry name" value="RRM"/>
    <property type="match status" value="5"/>
</dbReference>
<evidence type="ECO:0000259" key="6">
    <source>
        <dbReference type="PROSITE" id="PS50102"/>
    </source>
</evidence>
<dbReference type="EMBL" id="LRBS01000125">
    <property type="protein sequence ID" value="OII71013.1"/>
    <property type="molecule type" value="Genomic_DNA"/>
</dbReference>
<dbReference type="RefSeq" id="XP_067066382.1">
    <property type="nucleotide sequence ID" value="XM_067212085.1"/>
</dbReference>
<dbReference type="OrthoDB" id="439639at2759"/>
<dbReference type="CDD" id="cd12320">
    <property type="entry name" value="RRM6_RBM19_RRM5_MRD1"/>
    <property type="match status" value="1"/>
</dbReference>
<accession>A0A1J4MDQ8</accession>
<dbReference type="PANTHER" id="PTHR48039">
    <property type="entry name" value="RNA-BINDING MOTIF PROTEIN 14B"/>
    <property type="match status" value="1"/>
</dbReference>
<feature type="domain" description="RRM" evidence="6">
    <location>
        <begin position="296"/>
        <end position="374"/>
    </location>
</feature>
<dbReference type="PROSITE" id="PS50102">
    <property type="entry name" value="RRM"/>
    <property type="match status" value="5"/>
</dbReference>
<feature type="domain" description="RRM" evidence="6">
    <location>
        <begin position="502"/>
        <end position="575"/>
    </location>
</feature>
<name>A0A1J4MDQ8_9CRYT</name>
<dbReference type="CDD" id="cd12565">
    <property type="entry name" value="RRM1_MRD1"/>
    <property type="match status" value="1"/>
</dbReference>
<dbReference type="VEuPathDB" id="CryptoDB:cand_018520"/>
<dbReference type="PANTHER" id="PTHR48039:SF5">
    <property type="entry name" value="RNA-BINDING PROTEIN 28"/>
    <property type="match status" value="1"/>
</dbReference>
<feature type="domain" description="RRM" evidence="6">
    <location>
        <begin position="28"/>
        <end position="112"/>
    </location>
</feature>
<comment type="subcellular location">
    <subcellularLocation>
        <location evidence="1">Nucleus</location>
    </subcellularLocation>
</comment>
<dbReference type="Proteomes" id="UP000186804">
    <property type="component" value="Unassembled WGS sequence"/>
</dbReference>
<dbReference type="GO" id="GO:0003729">
    <property type="term" value="F:mRNA binding"/>
    <property type="evidence" value="ECO:0007669"/>
    <property type="project" value="TreeGrafter"/>
</dbReference>
<sequence>MSLTRDINKISNDINCLKDLNRYEKSSTRLIIKNLPGYLTEKRLREHFSSINCTITDVRIAKKYSKDPKKIGLSRRFGFVGFLNTEDAEKALEYFNGTFIDTSRITVEFALPPGSSDIPIPKSRYSQRNLLNMEDNKNNTKEIANKNESMNFIINKSSNDKEFTELMRVKNNNRSWLDSVDIPNNNMQNKKGTDNCITEMIDVKPTKCGVNTVRKHTLFFDESTDDDSTGIEELDRSERNNIDDKEWIKLHTIDDNNNNKDEDKKLNSELDLDNIDEQNKMNIEDKIDNSDSLSSGRLMVLNFPYSTSEEDLIEYFSTWGEVKSTHIVKSERTGVSKGCGFVQFAFPEHAVRALSKSHMSLFQGRIIRVSPALEYQPKYLNQDKINHKNIGVLSSYKRKAILKKKEQAEDEHTWNLLYVSANSAVDAITDNMNIEKHDLVNVESSDLAVRVTLAETSVISATKEWLRKEGIAVKTFEAKGTDLYNSKLVFDNKDRNIIRSSDTIILKHLPSEYTTIDDLQKICSPYGSINRLCLSPSRTIAIVQYLEDSSAAIAFKKLAFSRFKSAPLYLEWAPINIFLTNHDTEDFNKLEVPTTEQLEDTTCIFIKGLNFKTSEDCLFKIFGNINGFRKSTIIKKTVNKDGNQIKLSMGYGFLEFDTIENARECIKKMQETVIDDHIIQLSMSKRDSKPKLNDPNIVKKTSKISNKLLIKNLPFQASKNDVKSLFGAIGSVVSVRIPKKYNGTNRGYCFVEFLGKLEALAALEQLQHSHLYGRHLIIELAKDSDEQIDSIYENKKRILNYAEDKENFKRRYFD</sequence>
<dbReference type="Pfam" id="PF00076">
    <property type="entry name" value="RRM_1"/>
    <property type="match status" value="4"/>
</dbReference>
<evidence type="ECO:0000313" key="8">
    <source>
        <dbReference type="Proteomes" id="UP000186804"/>
    </source>
</evidence>
<dbReference type="InterPro" id="IPR012677">
    <property type="entry name" value="Nucleotide-bd_a/b_plait_sf"/>
</dbReference>
<feature type="domain" description="RRM" evidence="6">
    <location>
        <begin position="706"/>
        <end position="783"/>
    </location>
</feature>
<protein>
    <submittedName>
        <fullName evidence="7">Multiple RNA-binding domain-containing protein 1</fullName>
    </submittedName>
</protein>
<organism evidence="7 8">
    <name type="scientific">Cryptosporidium andersoni</name>
    <dbReference type="NCBI Taxonomy" id="117008"/>
    <lineage>
        <taxon>Eukaryota</taxon>
        <taxon>Sar</taxon>
        <taxon>Alveolata</taxon>
        <taxon>Apicomplexa</taxon>
        <taxon>Conoidasida</taxon>
        <taxon>Coccidia</taxon>
        <taxon>Eucoccidiorida</taxon>
        <taxon>Eimeriorina</taxon>
        <taxon>Cryptosporidiidae</taxon>
        <taxon>Cryptosporidium</taxon>
    </lineage>
</organism>
<evidence type="ECO:0000256" key="4">
    <source>
        <dbReference type="ARBA" id="ARBA00023242"/>
    </source>
</evidence>
<evidence type="ECO:0000256" key="1">
    <source>
        <dbReference type="ARBA" id="ARBA00004123"/>
    </source>
</evidence>
<reference evidence="7 8" key="1">
    <citation type="submission" date="2016-10" db="EMBL/GenBank/DDBJ databases">
        <title>Reductive evolution of mitochondrial metabolism and differential evolution of invasion-related proteins in Cryptosporidium.</title>
        <authorList>
            <person name="Liu S."/>
            <person name="Roellig D.M."/>
            <person name="Guo Y."/>
            <person name="Li N."/>
            <person name="Frace M.A."/>
            <person name="Tang K."/>
            <person name="Zhang L."/>
            <person name="Feng Y."/>
            <person name="Xiao L."/>
        </authorList>
    </citation>
    <scope>NUCLEOTIDE SEQUENCE [LARGE SCALE GENOMIC DNA]</scope>
    <source>
        <strain evidence="7">30847</strain>
    </source>
</reference>
<proteinExistence type="predicted"/>
<dbReference type="SUPFAM" id="SSF54928">
    <property type="entry name" value="RNA-binding domain, RBD"/>
    <property type="match status" value="3"/>
</dbReference>
<evidence type="ECO:0000313" key="7">
    <source>
        <dbReference type="EMBL" id="OII71013.1"/>
    </source>
</evidence>
<dbReference type="InterPro" id="IPR051945">
    <property type="entry name" value="RRM_MRD1_RNA_proc_ribogen"/>
</dbReference>
<dbReference type="CDD" id="cd12318">
    <property type="entry name" value="RRM5_RBM19_like"/>
    <property type="match status" value="1"/>
</dbReference>
<evidence type="ECO:0000256" key="2">
    <source>
        <dbReference type="ARBA" id="ARBA00022737"/>
    </source>
</evidence>
<keyword evidence="4" id="KW-0539">Nucleus</keyword>
<keyword evidence="3 5" id="KW-0694">RNA-binding</keyword>
<dbReference type="InterPro" id="IPR000504">
    <property type="entry name" value="RRM_dom"/>
</dbReference>
<gene>
    <name evidence="7" type="ORF">cand_018520</name>
</gene>
<evidence type="ECO:0000256" key="5">
    <source>
        <dbReference type="PROSITE-ProRule" id="PRU00176"/>
    </source>
</evidence>
<comment type="caution">
    <text evidence="7">The sequence shown here is derived from an EMBL/GenBank/DDBJ whole genome shotgun (WGS) entry which is preliminary data.</text>
</comment>
<dbReference type="InterPro" id="IPR034423">
    <property type="entry name" value="RBM19_RRM5"/>
</dbReference>